<dbReference type="SUPFAM" id="SSF51556">
    <property type="entry name" value="Metallo-dependent hydrolases"/>
    <property type="match status" value="1"/>
</dbReference>
<dbReference type="PROSITE" id="PS01090">
    <property type="entry name" value="TATD_2"/>
    <property type="match status" value="1"/>
</dbReference>
<dbReference type="CDD" id="cd01310">
    <property type="entry name" value="TatD_DNAse"/>
    <property type="match status" value="1"/>
</dbReference>
<feature type="binding site" evidence="3">
    <location>
        <position position="7"/>
    </location>
    <ligand>
        <name>a divalent metal cation</name>
        <dbReference type="ChEBI" id="CHEBI:60240"/>
        <label>1</label>
    </ligand>
</feature>
<evidence type="ECO:0000256" key="3">
    <source>
        <dbReference type="PIRSR" id="PIRSR005902-1"/>
    </source>
</evidence>
<dbReference type="NCBIfam" id="TIGR00010">
    <property type="entry name" value="YchF/TatD family DNA exonuclease"/>
    <property type="match status" value="1"/>
</dbReference>
<dbReference type="KEGG" id="pya:PYCH_09340"/>
<dbReference type="PANTHER" id="PTHR46124">
    <property type="entry name" value="D-AMINOACYL-TRNA DEACYLASE"/>
    <property type="match status" value="1"/>
</dbReference>
<dbReference type="OrthoDB" id="26412at2157"/>
<feature type="binding site" evidence="3">
    <location>
        <position position="201"/>
    </location>
    <ligand>
        <name>a divalent metal cation</name>
        <dbReference type="ChEBI" id="CHEBI:60240"/>
        <label>1</label>
    </ligand>
</feature>
<dbReference type="PIRSF" id="PIRSF005902">
    <property type="entry name" value="DNase_TatD"/>
    <property type="match status" value="1"/>
</dbReference>
<keyword evidence="5" id="KW-1185">Reference proteome</keyword>
<dbReference type="GeneID" id="10837509"/>
<evidence type="ECO:0000313" key="5">
    <source>
        <dbReference type="Proteomes" id="UP000008386"/>
    </source>
</evidence>
<dbReference type="InterPro" id="IPR015991">
    <property type="entry name" value="TatD/YcfH-like"/>
</dbReference>
<feature type="binding site" evidence="3">
    <location>
        <position position="93"/>
    </location>
    <ligand>
        <name>a divalent metal cation</name>
        <dbReference type="ChEBI" id="CHEBI:60240"/>
        <label>1</label>
    </ligand>
</feature>
<dbReference type="HOGENOM" id="CLU_031506_5_2_2"/>
<feature type="binding site" evidence="3">
    <location>
        <position position="153"/>
    </location>
    <ligand>
        <name>a divalent metal cation</name>
        <dbReference type="ChEBI" id="CHEBI:60240"/>
        <label>2</label>
    </ligand>
</feature>
<evidence type="ECO:0000256" key="2">
    <source>
        <dbReference type="ARBA" id="ARBA00022801"/>
    </source>
</evidence>
<dbReference type="EMBL" id="CP002779">
    <property type="protein sequence ID" value="AEH24619.1"/>
    <property type="molecule type" value="Genomic_DNA"/>
</dbReference>
<dbReference type="RefSeq" id="WP_013905676.1">
    <property type="nucleotide sequence ID" value="NC_015680.1"/>
</dbReference>
<dbReference type="InterPro" id="IPR018228">
    <property type="entry name" value="DNase_TatD-rel_CS"/>
</dbReference>
<dbReference type="eggNOG" id="arCOG00891">
    <property type="taxonomic scope" value="Archaea"/>
</dbReference>
<feature type="binding site" evidence="3">
    <location>
        <position position="131"/>
    </location>
    <ligand>
        <name>a divalent metal cation</name>
        <dbReference type="ChEBI" id="CHEBI:60240"/>
        <label>2</label>
    </ligand>
</feature>
<evidence type="ECO:0000256" key="1">
    <source>
        <dbReference type="ARBA" id="ARBA00022723"/>
    </source>
</evidence>
<dbReference type="InterPro" id="IPR001130">
    <property type="entry name" value="TatD-like"/>
</dbReference>
<dbReference type="AlphaFoldDB" id="F8AEA8"/>
<proteinExistence type="predicted"/>
<dbReference type="Gene3D" id="3.20.20.140">
    <property type="entry name" value="Metal-dependent hydrolases"/>
    <property type="match status" value="1"/>
</dbReference>
<reference evidence="4 5" key="1">
    <citation type="journal article" date="2011" name="J. Bacteriol.">
        <title>Complete genome sequence of the obligate piezophilic hyperthermophilic archaeon Pyrococcus yayanosii CH1.</title>
        <authorList>
            <person name="Jun X."/>
            <person name="Lupeng L."/>
            <person name="Minjuan X."/>
            <person name="Oger P."/>
            <person name="Fengping W."/>
            <person name="Jebbar M."/>
            <person name="Xiang X."/>
        </authorList>
    </citation>
    <scope>NUCLEOTIDE SEQUENCE [LARGE SCALE GENOMIC DNA]</scope>
    <source>
        <strain evidence="5">CH1 / JCM 16557</strain>
    </source>
</reference>
<sequence length="252" mass="29483">MIDAHAHLEFLKGNLGELVEECRRELRAIVDSITEYRKTHVWKSWTLLEPYFGFVFPTLGYHPNEARRGNWEKVRRVEAFIREHASRIYAVGEIGLDYFHARSERERENQRTIFRHFLELALELNLPVVIHAREAEEETFELVQRYGVRAYFHSYTGDHELAREIVENGHYIGISTGIAFIPQIREVVRTVEVERILIETDAPYMSPFKGVRNRPTFVKVAAKAVAELKGLETKEVERVTERNAIEFFSLPL</sequence>
<feature type="binding site" evidence="3">
    <location>
        <position position="5"/>
    </location>
    <ligand>
        <name>a divalent metal cation</name>
        <dbReference type="ChEBI" id="CHEBI:60240"/>
        <label>1</label>
    </ligand>
</feature>
<keyword evidence="2" id="KW-0378">Hydrolase</keyword>
<organism evidence="4 5">
    <name type="scientific">Pyrococcus yayanosii (strain CH1 / JCM 16557)</name>
    <dbReference type="NCBI Taxonomy" id="529709"/>
    <lineage>
        <taxon>Archaea</taxon>
        <taxon>Methanobacteriati</taxon>
        <taxon>Methanobacteriota</taxon>
        <taxon>Thermococci</taxon>
        <taxon>Thermococcales</taxon>
        <taxon>Thermococcaceae</taxon>
        <taxon>Pyrococcus</taxon>
    </lineage>
</organism>
<protein>
    <submittedName>
        <fullName evidence="4">TatD-related deoxyribonuclease</fullName>
    </submittedName>
</protein>
<keyword evidence="1 3" id="KW-0479">Metal-binding</keyword>
<accession>F8AEA8</accession>
<dbReference type="GO" id="GO:0004536">
    <property type="term" value="F:DNA nuclease activity"/>
    <property type="evidence" value="ECO:0007669"/>
    <property type="project" value="InterPro"/>
</dbReference>
<dbReference type="PANTHER" id="PTHR46124:SF2">
    <property type="entry name" value="D-AMINOACYL-TRNA DEACYLASE"/>
    <property type="match status" value="1"/>
</dbReference>
<dbReference type="InterPro" id="IPR032466">
    <property type="entry name" value="Metal_Hydrolase"/>
</dbReference>
<dbReference type="STRING" id="529709.PYCH_09340"/>
<dbReference type="GO" id="GO:0046872">
    <property type="term" value="F:metal ion binding"/>
    <property type="evidence" value="ECO:0007669"/>
    <property type="project" value="UniProtKB-KW"/>
</dbReference>
<dbReference type="Proteomes" id="UP000008386">
    <property type="component" value="Chromosome"/>
</dbReference>
<evidence type="ECO:0000313" key="4">
    <source>
        <dbReference type="EMBL" id="AEH24619.1"/>
    </source>
</evidence>
<gene>
    <name evidence="4" type="ordered locus">PYCH_09340</name>
</gene>
<dbReference type="Pfam" id="PF01026">
    <property type="entry name" value="TatD_DNase"/>
    <property type="match status" value="1"/>
</dbReference>
<name>F8AEA8_PYRYC</name>
<dbReference type="GO" id="GO:0016788">
    <property type="term" value="F:hydrolase activity, acting on ester bonds"/>
    <property type="evidence" value="ECO:0007669"/>
    <property type="project" value="InterPro"/>
</dbReference>